<evidence type="ECO:0000256" key="1">
    <source>
        <dbReference type="ARBA" id="ARBA00004141"/>
    </source>
</evidence>
<dbReference type="InterPro" id="IPR036259">
    <property type="entry name" value="MFS_trans_sf"/>
</dbReference>
<feature type="transmembrane region" description="Helical" evidence="7">
    <location>
        <begin position="346"/>
        <end position="365"/>
    </location>
</feature>
<dbReference type="Proteomes" id="UP001162060">
    <property type="component" value="Unassembled WGS sequence"/>
</dbReference>
<keyword evidence="3" id="KW-0813">Transport</keyword>
<organism evidence="8 9">
    <name type="scientific">Peronospora matthiolae</name>
    <dbReference type="NCBI Taxonomy" id="2874970"/>
    <lineage>
        <taxon>Eukaryota</taxon>
        <taxon>Sar</taxon>
        <taxon>Stramenopiles</taxon>
        <taxon>Oomycota</taxon>
        <taxon>Peronosporomycetes</taxon>
        <taxon>Peronosporales</taxon>
        <taxon>Peronosporaceae</taxon>
        <taxon>Peronospora</taxon>
    </lineage>
</organism>
<dbReference type="PANTHER" id="PTHR31585:SF5">
    <property type="entry name" value="RNA-BINDING S4 DOMAIN-CONTAINING PROTEIN"/>
    <property type="match status" value="1"/>
</dbReference>
<feature type="transmembrane region" description="Helical" evidence="7">
    <location>
        <begin position="235"/>
        <end position="252"/>
    </location>
</feature>
<comment type="subcellular location">
    <subcellularLocation>
        <location evidence="1">Membrane</location>
        <topology evidence="1">Multi-pass membrane protein</topology>
    </subcellularLocation>
</comment>
<accession>A0AAV1TMB7</accession>
<keyword evidence="6 7" id="KW-0472">Membrane</keyword>
<keyword evidence="4 7" id="KW-0812">Transmembrane</keyword>
<keyword evidence="5 7" id="KW-1133">Transmembrane helix</keyword>
<name>A0AAV1TMB7_9STRA</name>
<protein>
    <recommendedName>
        <fullName evidence="10">Transmembrane protein</fullName>
    </recommendedName>
</protein>
<evidence type="ECO:0000256" key="6">
    <source>
        <dbReference type="ARBA" id="ARBA00023136"/>
    </source>
</evidence>
<evidence type="ECO:0000256" key="3">
    <source>
        <dbReference type="ARBA" id="ARBA00022448"/>
    </source>
</evidence>
<feature type="transmembrane region" description="Helical" evidence="7">
    <location>
        <begin position="488"/>
        <end position="507"/>
    </location>
</feature>
<comment type="similarity">
    <text evidence="2">Belongs to the major facilitator superfamily. Folate-biopterin transporter (TC 2.A.71) family.</text>
</comment>
<evidence type="ECO:0008006" key="10">
    <source>
        <dbReference type="Google" id="ProtNLM"/>
    </source>
</evidence>
<feature type="transmembrane region" description="Helical" evidence="7">
    <location>
        <begin position="189"/>
        <end position="214"/>
    </location>
</feature>
<comment type="caution">
    <text evidence="8">The sequence shown here is derived from an EMBL/GenBank/DDBJ whole genome shotgun (WGS) entry which is preliminary data.</text>
</comment>
<evidence type="ECO:0000256" key="2">
    <source>
        <dbReference type="ARBA" id="ARBA00007015"/>
    </source>
</evidence>
<dbReference type="Pfam" id="PF03092">
    <property type="entry name" value="BT1"/>
    <property type="match status" value="1"/>
</dbReference>
<evidence type="ECO:0000313" key="8">
    <source>
        <dbReference type="EMBL" id="CAK7922700.1"/>
    </source>
</evidence>
<dbReference type="GO" id="GO:0016020">
    <property type="term" value="C:membrane"/>
    <property type="evidence" value="ECO:0007669"/>
    <property type="project" value="UniProtKB-SubCell"/>
</dbReference>
<dbReference type="SUPFAM" id="SSF103473">
    <property type="entry name" value="MFS general substrate transporter"/>
    <property type="match status" value="1"/>
</dbReference>
<feature type="transmembrane region" description="Helical" evidence="7">
    <location>
        <begin position="90"/>
        <end position="111"/>
    </location>
</feature>
<reference evidence="8" key="1">
    <citation type="submission" date="2024-01" db="EMBL/GenBank/DDBJ databases">
        <authorList>
            <person name="Webb A."/>
        </authorList>
    </citation>
    <scope>NUCLEOTIDE SEQUENCE</scope>
    <source>
        <strain evidence="8">Pm1</strain>
    </source>
</reference>
<evidence type="ECO:0000256" key="5">
    <source>
        <dbReference type="ARBA" id="ARBA00022989"/>
    </source>
</evidence>
<proteinExistence type="inferred from homology"/>
<evidence type="ECO:0000256" key="7">
    <source>
        <dbReference type="SAM" id="Phobius"/>
    </source>
</evidence>
<evidence type="ECO:0000256" key="4">
    <source>
        <dbReference type="ARBA" id="ARBA00022692"/>
    </source>
</evidence>
<dbReference type="AlphaFoldDB" id="A0AAV1TMB7"/>
<evidence type="ECO:0000313" key="9">
    <source>
        <dbReference type="Proteomes" id="UP001162060"/>
    </source>
</evidence>
<feature type="transmembrane region" description="Helical" evidence="7">
    <location>
        <begin position="132"/>
        <end position="150"/>
    </location>
</feature>
<gene>
    <name evidence="8" type="ORF">PM001_LOCUS7871</name>
</gene>
<sequence>MVKRQELDALLLRDTNVAAVAIDYGSHSRNSTPPIVHSRDDKNVELELLQDGPPPRLLSPEVLALLMQYAGIGFVNGVLPAVIYPVLQGYLNAEGTIIVSATLLVQLPWSYKVFLGVLSDCFPIQGFRRRPYMLIGWALCCSMLFLMASFPEPAPYYGDPSMHFTSPDDWTDSQHQSINVDAPDAANKYVLPMMMAAFGYLLVEVPADAVTIAYAQREPIGSRGRLQSWIHSLRMGSSAIGALAVAVAFNGAEYGGSFDFSLTFPQLMFVMGCVCLPLGPAAWFLVHDRRVAPPKFGVYMAQFWQVLHKRAVYQVTAYKFFSGVFNNFNIVSSSNIKLYWVHATPFNASIMAIAGTFTYAGTLAVMAQRGLQWNWRIAIAASVIFGVVTDCSMTMLVTWDVIRSQWFWLGVPVIGEVPHAVRFIVSNYIVVELIEPGTEGALYGLLTTTNHVAAPFGRTVAKLINARFHVWKDDIIADTYETRRNVTFMIWLCYGMKLISLLFLPLLPNQRESTQTLRRQGQVSRFNGMWMMVILIIALMWFTIVNVLSMNPATKCWTVTGGCAPRF</sequence>
<dbReference type="EMBL" id="CAKLBY020000066">
    <property type="protein sequence ID" value="CAK7922700.1"/>
    <property type="molecule type" value="Genomic_DNA"/>
</dbReference>
<feature type="transmembrane region" description="Helical" evidence="7">
    <location>
        <begin position="528"/>
        <end position="548"/>
    </location>
</feature>
<feature type="transmembrane region" description="Helical" evidence="7">
    <location>
        <begin position="62"/>
        <end position="84"/>
    </location>
</feature>
<feature type="transmembrane region" description="Helical" evidence="7">
    <location>
        <begin position="264"/>
        <end position="286"/>
    </location>
</feature>
<dbReference type="PANTHER" id="PTHR31585">
    <property type="entry name" value="FOLATE-BIOPTERIN TRANSPORTER 1, CHLOROPLASTIC"/>
    <property type="match status" value="1"/>
</dbReference>
<feature type="transmembrane region" description="Helical" evidence="7">
    <location>
        <begin position="377"/>
        <end position="399"/>
    </location>
</feature>
<dbReference type="InterPro" id="IPR039309">
    <property type="entry name" value="BT1"/>
</dbReference>